<evidence type="ECO:0000256" key="1">
    <source>
        <dbReference type="SAM" id="MobiDB-lite"/>
    </source>
</evidence>
<dbReference type="EMBL" id="BEXD01000677">
    <property type="protein sequence ID" value="GBB89395.1"/>
    <property type="molecule type" value="Genomic_DNA"/>
</dbReference>
<reference evidence="2 3" key="1">
    <citation type="submission" date="2017-11" db="EMBL/GenBank/DDBJ databases">
        <title>The genome of Rhizophagus clarus HR1 reveals common genetic basis of auxotrophy among arbuscular mycorrhizal fungi.</title>
        <authorList>
            <person name="Kobayashi Y."/>
        </authorList>
    </citation>
    <scope>NUCLEOTIDE SEQUENCE [LARGE SCALE GENOMIC DNA]</scope>
    <source>
        <strain evidence="2 3">HR1</strain>
    </source>
</reference>
<evidence type="ECO:0000313" key="3">
    <source>
        <dbReference type="Proteomes" id="UP000247702"/>
    </source>
</evidence>
<dbReference type="Proteomes" id="UP000247702">
    <property type="component" value="Unassembled WGS sequence"/>
</dbReference>
<gene>
    <name evidence="2" type="ORF">RclHR1_16070001</name>
</gene>
<protein>
    <submittedName>
        <fullName evidence="2">Uncharacterized protein</fullName>
    </submittedName>
</protein>
<accession>A0A2Z6QIC7</accession>
<organism evidence="2 3">
    <name type="scientific">Rhizophagus clarus</name>
    <dbReference type="NCBI Taxonomy" id="94130"/>
    <lineage>
        <taxon>Eukaryota</taxon>
        <taxon>Fungi</taxon>
        <taxon>Fungi incertae sedis</taxon>
        <taxon>Mucoromycota</taxon>
        <taxon>Glomeromycotina</taxon>
        <taxon>Glomeromycetes</taxon>
        <taxon>Glomerales</taxon>
        <taxon>Glomeraceae</taxon>
        <taxon>Rhizophagus</taxon>
    </lineage>
</organism>
<proteinExistence type="predicted"/>
<feature type="compositionally biased region" description="Basic and acidic residues" evidence="1">
    <location>
        <begin position="16"/>
        <end position="34"/>
    </location>
</feature>
<feature type="region of interest" description="Disordered" evidence="1">
    <location>
        <begin position="13"/>
        <end position="34"/>
    </location>
</feature>
<name>A0A2Z6QIC7_9GLOM</name>
<sequence length="66" mass="7802">MGLDNDDFLYLSNQLDDDKSRDSDKNKNQPNDDKSKVVISEIDLLRNEDDLYFNFNKKKVIKILFC</sequence>
<dbReference type="AlphaFoldDB" id="A0A2Z6QIC7"/>
<keyword evidence="3" id="KW-1185">Reference proteome</keyword>
<comment type="caution">
    <text evidence="2">The sequence shown here is derived from an EMBL/GenBank/DDBJ whole genome shotgun (WGS) entry which is preliminary data.</text>
</comment>
<evidence type="ECO:0000313" key="2">
    <source>
        <dbReference type="EMBL" id="GBB89395.1"/>
    </source>
</evidence>